<evidence type="ECO:0000256" key="1">
    <source>
        <dbReference type="SAM" id="MobiDB-lite"/>
    </source>
</evidence>
<feature type="compositionally biased region" description="Basic residues" evidence="1">
    <location>
        <begin position="1"/>
        <end position="13"/>
    </location>
</feature>
<dbReference type="AlphaFoldDB" id="A0A0A8ZY01"/>
<reference evidence="2" key="1">
    <citation type="submission" date="2014-09" db="EMBL/GenBank/DDBJ databases">
        <authorList>
            <person name="Magalhaes I.L.F."/>
            <person name="Oliveira U."/>
            <person name="Santos F.R."/>
            <person name="Vidigal T.H.D.A."/>
            <person name="Brescovit A.D."/>
            <person name="Santos A.J."/>
        </authorList>
    </citation>
    <scope>NUCLEOTIDE SEQUENCE</scope>
    <source>
        <tissue evidence="2">Shoot tissue taken approximately 20 cm above the soil surface</tissue>
    </source>
</reference>
<accession>A0A0A8ZY01</accession>
<dbReference type="EMBL" id="GBRH01254174">
    <property type="protein sequence ID" value="JAD43721.1"/>
    <property type="molecule type" value="Transcribed_RNA"/>
</dbReference>
<reference evidence="2" key="2">
    <citation type="journal article" date="2015" name="Data Brief">
        <title>Shoot transcriptome of the giant reed, Arundo donax.</title>
        <authorList>
            <person name="Barrero R.A."/>
            <person name="Guerrero F.D."/>
            <person name="Moolhuijzen P."/>
            <person name="Goolsby J.A."/>
            <person name="Tidwell J."/>
            <person name="Bellgard S.E."/>
            <person name="Bellgard M.I."/>
        </authorList>
    </citation>
    <scope>NUCLEOTIDE SEQUENCE</scope>
    <source>
        <tissue evidence="2">Shoot tissue taken approximately 20 cm above the soil surface</tissue>
    </source>
</reference>
<proteinExistence type="predicted"/>
<protein>
    <submittedName>
        <fullName evidence="2">Uncharacterized protein</fullName>
    </submittedName>
</protein>
<sequence>MNKACCSRKKNMNKARNAERKE</sequence>
<evidence type="ECO:0000313" key="2">
    <source>
        <dbReference type="EMBL" id="JAD43721.1"/>
    </source>
</evidence>
<organism evidence="2">
    <name type="scientific">Arundo donax</name>
    <name type="common">Giant reed</name>
    <name type="synonym">Donax arundinaceus</name>
    <dbReference type="NCBI Taxonomy" id="35708"/>
    <lineage>
        <taxon>Eukaryota</taxon>
        <taxon>Viridiplantae</taxon>
        <taxon>Streptophyta</taxon>
        <taxon>Embryophyta</taxon>
        <taxon>Tracheophyta</taxon>
        <taxon>Spermatophyta</taxon>
        <taxon>Magnoliopsida</taxon>
        <taxon>Liliopsida</taxon>
        <taxon>Poales</taxon>
        <taxon>Poaceae</taxon>
        <taxon>PACMAD clade</taxon>
        <taxon>Arundinoideae</taxon>
        <taxon>Arundineae</taxon>
        <taxon>Arundo</taxon>
    </lineage>
</organism>
<name>A0A0A8ZY01_ARUDO</name>
<feature type="region of interest" description="Disordered" evidence="1">
    <location>
        <begin position="1"/>
        <end position="22"/>
    </location>
</feature>